<dbReference type="OrthoDB" id="101972at2"/>
<reference evidence="2 3" key="1">
    <citation type="submission" date="2018-12" db="EMBL/GenBank/DDBJ databases">
        <authorList>
            <person name="Yang E."/>
        </authorList>
    </citation>
    <scope>NUCLEOTIDE SEQUENCE [LARGE SCALE GENOMIC DNA]</scope>
    <source>
        <strain evidence="2 3">SOD</strain>
    </source>
</reference>
<dbReference type="Proteomes" id="UP000278085">
    <property type="component" value="Unassembled WGS sequence"/>
</dbReference>
<dbReference type="PANTHER" id="PTHR40254">
    <property type="entry name" value="BLR0577 PROTEIN"/>
    <property type="match status" value="1"/>
</dbReference>
<dbReference type="AlphaFoldDB" id="A0A430HP93"/>
<evidence type="ECO:0000313" key="2">
    <source>
        <dbReference type="EMBL" id="RSZ59336.1"/>
    </source>
</evidence>
<dbReference type="EMBL" id="RXLQ01000004">
    <property type="protein sequence ID" value="RSZ59336.1"/>
    <property type="molecule type" value="Genomic_DNA"/>
</dbReference>
<dbReference type="PANTHER" id="PTHR40254:SF1">
    <property type="entry name" value="BLR0577 PROTEIN"/>
    <property type="match status" value="1"/>
</dbReference>
<sequence>MVRYCIIGTGFSGTCMLWHLVDALCRQAPENGGLRHVEIATVERRPRNGPGLPYDSDEVAPYHLCNNPADKMALFGNDFVDWMLAHRDELIALHPDLIREAHPTLALDQWQPQASTFYPRALFGVYLSMRFEQACALARSRGATIRRYNGVEAIDGVTRDGGFDLTLRELATGQLRILAGMDKVLLASGHWEQAAPRAPHVLASPYPARQVHRAIAALQLAQPKERLTLCVRGMGPSAVDAILSLCEGGVFELDADGLATRFLPCWDSFRASAVRIVATSRSGFFPGVRWPLADYAFAHLTDENMAALRARHDGRVDLTALMALVERELRAASHNDLDLDAVFRPPYADAYRKLLVDVRGEPLERLAHTIILRARRLRFYQDLNAADKRLYDTQLDTHFIRTAVPIPLQNARKLIALIEAGVLSTVALGYEADAAGPAGLTGIEPDLVICSHGQNYDLNRHPSPLIRHLLERKEVLAYSEDGYRTGGIGASEATGFRVLNGLGAAGACSAHLSSFGPVTQYWQNQNNFAAAFVSAAQVVAQDWLASASIERE</sequence>
<dbReference type="SUPFAM" id="SSF51905">
    <property type="entry name" value="FAD/NAD(P)-binding domain"/>
    <property type="match status" value="1"/>
</dbReference>
<dbReference type="Pfam" id="PF13454">
    <property type="entry name" value="NAD_binding_9"/>
    <property type="match status" value="1"/>
</dbReference>
<dbReference type="InterPro" id="IPR036188">
    <property type="entry name" value="FAD/NAD-bd_sf"/>
</dbReference>
<comment type="caution">
    <text evidence="2">The sequence shown here is derived from an EMBL/GenBank/DDBJ whole genome shotgun (WGS) entry which is preliminary data.</text>
</comment>
<dbReference type="InterPro" id="IPR052189">
    <property type="entry name" value="L-asp_N-monooxygenase_NS-form"/>
</dbReference>
<dbReference type="InterPro" id="IPR038732">
    <property type="entry name" value="HpyO/CreE_NAD-binding"/>
</dbReference>
<protein>
    <submittedName>
        <fullName evidence="2">FAD/NAD(P)-binding protein</fullName>
    </submittedName>
</protein>
<name>A0A430HP93_9BURK</name>
<feature type="domain" description="FAD-dependent urate hydroxylase HpyO/Asp monooxygenase CreE-like FAD/NAD(P)-binding" evidence="1">
    <location>
        <begin position="6"/>
        <end position="190"/>
    </location>
</feature>
<accession>A0A430HP93</accession>
<proteinExistence type="predicted"/>
<gene>
    <name evidence="2" type="ORF">EJB06_09210</name>
</gene>
<evidence type="ECO:0000259" key="1">
    <source>
        <dbReference type="Pfam" id="PF13454"/>
    </source>
</evidence>
<evidence type="ECO:0000313" key="3">
    <source>
        <dbReference type="Proteomes" id="UP000278085"/>
    </source>
</evidence>
<organism evidence="2 3">
    <name type="scientific">Massilia atriviolacea</name>
    <dbReference type="NCBI Taxonomy" id="2495579"/>
    <lineage>
        <taxon>Bacteria</taxon>
        <taxon>Pseudomonadati</taxon>
        <taxon>Pseudomonadota</taxon>
        <taxon>Betaproteobacteria</taxon>
        <taxon>Burkholderiales</taxon>
        <taxon>Oxalobacteraceae</taxon>
        <taxon>Telluria group</taxon>
        <taxon>Massilia</taxon>
    </lineage>
</organism>
<keyword evidence="3" id="KW-1185">Reference proteome</keyword>
<dbReference type="RefSeq" id="WP_126073707.1">
    <property type="nucleotide sequence ID" value="NZ_CP051166.1"/>
</dbReference>